<keyword evidence="1" id="KW-1133">Transmembrane helix</keyword>
<keyword evidence="3" id="KW-1185">Reference proteome</keyword>
<reference evidence="2 3" key="1">
    <citation type="submission" date="2019-02" db="EMBL/GenBank/DDBJ databases">
        <title>Deep-cultivation of Planctomycetes and their phenomic and genomic characterization uncovers novel biology.</title>
        <authorList>
            <person name="Wiegand S."/>
            <person name="Jogler M."/>
            <person name="Boedeker C."/>
            <person name="Pinto D."/>
            <person name="Vollmers J."/>
            <person name="Rivas-Marin E."/>
            <person name="Kohn T."/>
            <person name="Peeters S.H."/>
            <person name="Heuer A."/>
            <person name="Rast P."/>
            <person name="Oberbeckmann S."/>
            <person name="Bunk B."/>
            <person name="Jeske O."/>
            <person name="Meyerdierks A."/>
            <person name="Storesund J.E."/>
            <person name="Kallscheuer N."/>
            <person name="Luecker S."/>
            <person name="Lage O.M."/>
            <person name="Pohl T."/>
            <person name="Merkel B.J."/>
            <person name="Hornburger P."/>
            <person name="Mueller R.-W."/>
            <person name="Bruemmer F."/>
            <person name="Labrenz M."/>
            <person name="Spormann A.M."/>
            <person name="Op Den Camp H."/>
            <person name="Overmann J."/>
            <person name="Amann R."/>
            <person name="Jetten M.S.M."/>
            <person name="Mascher T."/>
            <person name="Medema M.H."/>
            <person name="Devos D.P."/>
            <person name="Kaster A.-K."/>
            <person name="Ovreas L."/>
            <person name="Rohde M."/>
            <person name="Galperin M.Y."/>
            <person name="Jogler C."/>
        </authorList>
    </citation>
    <scope>NUCLEOTIDE SEQUENCE [LARGE SCALE GENOMIC DNA]</scope>
    <source>
        <strain evidence="2 3">CA13</strain>
    </source>
</reference>
<feature type="transmembrane region" description="Helical" evidence="1">
    <location>
        <begin position="39"/>
        <end position="60"/>
    </location>
</feature>
<proteinExistence type="predicted"/>
<evidence type="ECO:0000313" key="3">
    <source>
        <dbReference type="Proteomes" id="UP000315010"/>
    </source>
</evidence>
<protein>
    <submittedName>
        <fullName evidence="2">Uncharacterized protein</fullName>
    </submittedName>
</protein>
<evidence type="ECO:0000256" key="1">
    <source>
        <dbReference type="SAM" id="Phobius"/>
    </source>
</evidence>
<keyword evidence="1" id="KW-0472">Membrane</keyword>
<gene>
    <name evidence="2" type="ORF">CA13_40480</name>
</gene>
<sequence>MFTTRTYRVAACETVATEGVDSHLVRDHRQENIASQARFCVPLPLVMAAITTIVTAGNPLPMTSKPLASVYMIAPFSRLWLRIIHSKTRNRF</sequence>
<accession>A0A5C5Z5W7</accession>
<dbReference type="EMBL" id="SJPJ01000001">
    <property type="protein sequence ID" value="TWT82585.1"/>
    <property type="molecule type" value="Genomic_DNA"/>
</dbReference>
<dbReference type="Proteomes" id="UP000315010">
    <property type="component" value="Unassembled WGS sequence"/>
</dbReference>
<comment type="caution">
    <text evidence="2">The sequence shown here is derived from an EMBL/GenBank/DDBJ whole genome shotgun (WGS) entry which is preliminary data.</text>
</comment>
<organism evidence="2 3">
    <name type="scientific">Novipirellula herctigrandis</name>
    <dbReference type="NCBI Taxonomy" id="2527986"/>
    <lineage>
        <taxon>Bacteria</taxon>
        <taxon>Pseudomonadati</taxon>
        <taxon>Planctomycetota</taxon>
        <taxon>Planctomycetia</taxon>
        <taxon>Pirellulales</taxon>
        <taxon>Pirellulaceae</taxon>
        <taxon>Novipirellula</taxon>
    </lineage>
</organism>
<dbReference type="AlphaFoldDB" id="A0A5C5Z5W7"/>
<feature type="transmembrane region" description="Helical" evidence="1">
    <location>
        <begin position="66"/>
        <end position="84"/>
    </location>
</feature>
<evidence type="ECO:0000313" key="2">
    <source>
        <dbReference type="EMBL" id="TWT82585.1"/>
    </source>
</evidence>
<name>A0A5C5Z5W7_9BACT</name>
<keyword evidence="1" id="KW-0812">Transmembrane</keyword>